<dbReference type="PANTHER" id="PTHR43308">
    <property type="entry name" value="OUTER MEMBRANE PROTEIN ALPHA-RELATED"/>
    <property type="match status" value="1"/>
</dbReference>
<dbReference type="Proteomes" id="UP000526125">
    <property type="component" value="Unassembled WGS sequence"/>
</dbReference>
<keyword evidence="5" id="KW-1185">Reference proteome</keyword>
<dbReference type="AlphaFoldDB" id="A0A7Y6EU64"/>
<feature type="chain" id="PRO_5039456999" evidence="2">
    <location>
        <begin position="23"/>
        <end position="697"/>
    </location>
</feature>
<organism evidence="4 5">
    <name type="scientific">Paenibacillus xylanilyticus</name>
    <dbReference type="NCBI Taxonomy" id="248903"/>
    <lineage>
        <taxon>Bacteria</taxon>
        <taxon>Bacillati</taxon>
        <taxon>Bacillota</taxon>
        <taxon>Bacilli</taxon>
        <taxon>Bacillales</taxon>
        <taxon>Paenibacillaceae</taxon>
        <taxon>Paenibacillus</taxon>
    </lineage>
</organism>
<dbReference type="InterPro" id="IPR051465">
    <property type="entry name" value="Cell_Envelope_Struct_Comp"/>
</dbReference>
<dbReference type="Pfam" id="PF00395">
    <property type="entry name" value="SLH"/>
    <property type="match status" value="3"/>
</dbReference>
<comment type="caution">
    <text evidence="4">The sequence shown here is derived from an EMBL/GenBank/DDBJ whole genome shotgun (WGS) entry which is preliminary data.</text>
</comment>
<evidence type="ECO:0000259" key="3">
    <source>
        <dbReference type="PROSITE" id="PS51272"/>
    </source>
</evidence>
<dbReference type="PROSITE" id="PS51272">
    <property type="entry name" value="SLH"/>
    <property type="match status" value="3"/>
</dbReference>
<sequence>MTIKKKITVSTLAVSMAAASIAGLPLSSKGLANYFGSTVVSAAPSSNLDNVKQRLDRVYGALNASDKLKLQALRTEINTKITKEKFEQIVGPVLPQLNDSGVSTDTLFDFFTAVSTLTYDPSYDNLVAIRNNPTYITAIKNIGQAGGIDNLTVDDLVEVIMGGNGSVGVEKSLVNLIKNKSLVELNNILNNSQARHDLLREAFQSVSNNSIGNTTVSSVLFNLGITDEQLATSIITTESALDKDIVKSASLVLVLAYLKAEGIDIPSPGGGSETPPVETPGGGGNTGGGGSAGGGASGGGAVTPTPTPTPGLSGSLESLLNVDVSKLFIIQDGKATLQLNDADILNVIEAIKAAAGAQQDLTLSLDLGKVEASTISTPISKTILNAAKSAGIKNIAVKVNGLTITLPLEQFEASLNLVITKQEDTTATSLTKLQLASDVYEFGVQEDGKQITSFQNPITIRIPLRDMNVDKELLSVAKIVNGSLEFQGGVVDGQFIVEPRDTFSSYAVFENKVIFNDISSVEAWAGRQIQVVAAKGAIEGKAAGVFAPKDAVTRAEFAKMLIRALNLENSSASESFSDVNASDWFAPYVAAAVEKGIIQGRTSERFAPQDQISRAEMATMISRALKTTGNLEEVKDVTSVLSQFSDASQINNSLKTDVALAVSNGIVIGANGKFNPNISATRAEAAVMIYRTMNFTK</sequence>
<evidence type="ECO:0000256" key="1">
    <source>
        <dbReference type="SAM" id="MobiDB-lite"/>
    </source>
</evidence>
<feature type="region of interest" description="Disordered" evidence="1">
    <location>
        <begin position="265"/>
        <end position="314"/>
    </location>
</feature>
<feature type="domain" description="SLH" evidence="3">
    <location>
        <begin position="512"/>
        <end position="571"/>
    </location>
</feature>
<dbReference type="InterPro" id="IPR001119">
    <property type="entry name" value="SLH_dom"/>
</dbReference>
<gene>
    <name evidence="4" type="ORF">HP552_08710</name>
</gene>
<feature type="compositionally biased region" description="Gly residues" evidence="1">
    <location>
        <begin position="280"/>
        <end position="301"/>
    </location>
</feature>
<accession>A0A7Y6EU64</accession>
<evidence type="ECO:0000256" key="2">
    <source>
        <dbReference type="SAM" id="SignalP"/>
    </source>
</evidence>
<feature type="signal peptide" evidence="2">
    <location>
        <begin position="1"/>
        <end position="22"/>
    </location>
</feature>
<name>A0A7Y6EU64_9BACL</name>
<dbReference type="EMBL" id="JABMCB010000169">
    <property type="protein sequence ID" value="NUU75311.1"/>
    <property type="molecule type" value="Genomic_DNA"/>
</dbReference>
<feature type="domain" description="SLH" evidence="3">
    <location>
        <begin position="572"/>
        <end position="635"/>
    </location>
</feature>
<dbReference type="PANTHER" id="PTHR43308:SF5">
    <property type="entry name" value="S-LAYER PROTEIN _ PEPTIDOGLYCAN ENDO-BETA-N-ACETYLGLUCOSAMINIDASE"/>
    <property type="match status" value="1"/>
</dbReference>
<feature type="domain" description="SLH" evidence="3">
    <location>
        <begin position="641"/>
        <end position="697"/>
    </location>
</feature>
<protein>
    <submittedName>
        <fullName evidence="4">S-layer homology domain-containing protein</fullName>
    </submittedName>
</protein>
<keyword evidence="2" id="KW-0732">Signal</keyword>
<evidence type="ECO:0000313" key="5">
    <source>
        <dbReference type="Proteomes" id="UP000526125"/>
    </source>
</evidence>
<proteinExistence type="predicted"/>
<reference evidence="4 5" key="1">
    <citation type="submission" date="2020-05" db="EMBL/GenBank/DDBJ databases">
        <title>Genome Sequencing of Type Strains.</title>
        <authorList>
            <person name="Lemaire J.F."/>
            <person name="Inderbitzin P."/>
            <person name="Gregorio O.A."/>
            <person name="Collins S.B."/>
            <person name="Wespe N."/>
            <person name="Knight-Connoni V."/>
        </authorList>
    </citation>
    <scope>NUCLEOTIDE SEQUENCE [LARGE SCALE GENOMIC DNA]</scope>
    <source>
        <strain evidence="4 5">LMG 21957</strain>
    </source>
</reference>
<evidence type="ECO:0000313" key="4">
    <source>
        <dbReference type="EMBL" id="NUU75311.1"/>
    </source>
</evidence>
<dbReference type="RefSeq" id="WP_175395140.1">
    <property type="nucleotide sequence ID" value="NZ_JABMCB010000169.1"/>
</dbReference>